<protein>
    <submittedName>
        <fullName evidence="4">Inhibitor of Bruton tyrosine kinase</fullName>
    </submittedName>
</protein>
<keyword evidence="1" id="KW-0677">Repeat</keyword>
<dbReference type="SUPFAM" id="SSF54695">
    <property type="entry name" value="POZ domain"/>
    <property type="match status" value="2"/>
</dbReference>
<dbReference type="Pfam" id="PF00651">
    <property type="entry name" value="BTB"/>
    <property type="match status" value="2"/>
</dbReference>
<name>A0A671WLP2_SPAAU</name>
<organism evidence="4 5">
    <name type="scientific">Sparus aurata</name>
    <name type="common">Gilthead sea bream</name>
    <dbReference type="NCBI Taxonomy" id="8175"/>
    <lineage>
        <taxon>Eukaryota</taxon>
        <taxon>Metazoa</taxon>
        <taxon>Chordata</taxon>
        <taxon>Craniata</taxon>
        <taxon>Vertebrata</taxon>
        <taxon>Euteleostomi</taxon>
        <taxon>Actinopterygii</taxon>
        <taxon>Neopterygii</taxon>
        <taxon>Teleostei</taxon>
        <taxon>Neoteleostei</taxon>
        <taxon>Acanthomorphata</taxon>
        <taxon>Eupercaria</taxon>
        <taxon>Spariformes</taxon>
        <taxon>Sparidae</taxon>
        <taxon>Sparus</taxon>
    </lineage>
</organism>
<dbReference type="PRINTS" id="PR00633">
    <property type="entry name" value="RCCNDNSATION"/>
</dbReference>
<dbReference type="InterPro" id="IPR000210">
    <property type="entry name" value="BTB/POZ_dom"/>
</dbReference>
<evidence type="ECO:0000259" key="3">
    <source>
        <dbReference type="PROSITE" id="PS50097"/>
    </source>
</evidence>
<accession>A0A671WLP2</accession>
<dbReference type="FunFam" id="2.130.10.30:FF:000011">
    <property type="entry name" value="inhibitor of Bruton tyrosine kinase isoform X2"/>
    <property type="match status" value="1"/>
</dbReference>
<dbReference type="SMART" id="SM00225">
    <property type="entry name" value="BTB"/>
    <property type="match status" value="2"/>
</dbReference>
<dbReference type="PANTHER" id="PTHR22872:SF2">
    <property type="entry name" value="INHIBITOR OF BRUTON TYROSINE KINASE"/>
    <property type="match status" value="1"/>
</dbReference>
<evidence type="ECO:0000313" key="4">
    <source>
        <dbReference type="Ensembl" id="ENSSAUP00010037531.1"/>
    </source>
</evidence>
<dbReference type="InterPro" id="IPR009091">
    <property type="entry name" value="RCC1/BLIP-II"/>
</dbReference>
<reference evidence="4" key="1">
    <citation type="submission" date="2021-04" db="EMBL/GenBank/DDBJ databases">
        <authorList>
            <consortium name="Wellcome Sanger Institute Data Sharing"/>
        </authorList>
    </citation>
    <scope>NUCLEOTIDE SEQUENCE [LARGE SCALE GENOMIC DNA]</scope>
</reference>
<dbReference type="Gene3D" id="2.130.10.30">
    <property type="entry name" value="Regulator of chromosome condensation 1/beta-lactamase-inhibitor protein II"/>
    <property type="match status" value="1"/>
</dbReference>
<dbReference type="InterPro" id="IPR051625">
    <property type="entry name" value="Signaling_Regulatory_Domain"/>
</dbReference>
<feature type="repeat" description="RCC1" evidence="2">
    <location>
        <begin position="249"/>
        <end position="303"/>
    </location>
</feature>
<dbReference type="PANTHER" id="PTHR22872">
    <property type="entry name" value="BTK-BINDING PROTEIN-RELATED"/>
    <property type="match status" value="1"/>
</dbReference>
<dbReference type="AlphaFoldDB" id="A0A671WLP2"/>
<reference evidence="4" key="3">
    <citation type="submission" date="2025-09" db="UniProtKB">
        <authorList>
            <consortium name="Ensembl"/>
        </authorList>
    </citation>
    <scope>IDENTIFICATION</scope>
</reference>
<sequence>MSLASPCCTPKCRSSEHADQVVAALTRGSEGKLRSFLNSYCYNAATVRDEFGRNALHMAASLGKKAILEWLLESKSADLMVKDKESGWTALHRSAFYGQIHCLISLVKHAGLLSTQDREGLSVLDITMKDRPSHVVFRNTDPTEVYTWGNNTNFSLGHGNQESRQHPELVDVFARTGVYIKQVVLCKFHSVFLSQKGQVFTCGHGQGGRLGHGDEQTYLVPRMVEGLMSHHCSQVAAAKDHTVVLTEEGYVYTFGLNTFHQLGLAPPPAAAHVPKQVFSKTLKGRTVIGVAAGRFHTVLWTREAVYTMGLNGGQLGYLLDPNGEKCVTAPRQVSALHHKDVTIAMVAASDGATVVVTEKGDVYLLADYQCKKMASRQLNIKKVLVSGGSLDHRVVPQILNEGGGEKVSILALDEAGRVFCWRSCGSSVRQCRWAYGRQVFMSDIALSKNDIMFVTQEGEGFSGVWAGEYKKYGEKKGEQSSYNKHNSQVCGPSDAGTVYERIRLEKLPYVHRAVSVTMDSKGRNFGVLQSDPKTSLYEIPIISPSSFTQHFRRLLDEADEMDSIHDVTLQAGDRTFPAHKYILSMRSEFFRKQFISEHCGDDEELDAEVRKSEDAVGCDLIILEKIPADMLEYALHFIYTDSCELLEHGARPRVSGALMGQNQVGKTISKCAKPGKKGKGGKGDKTGANDGGANPVKIFQGVAKKLGLGSLSARLDGVKYENGKINVVNKKTGNKPKFYQKKCSYLCDVTLKSEDGKEFPCHKCVLCARLEYFNSMLGNPWIEATSCTALELPTSSEILQVILEYIYTDESPTIKESLNVEFVCNVLVVADQLLITRLKEMCEVVITENLTLKNAAELLEFAAMYNAEQLKLSCLQFIVLNMALEMLQSADELLAMTVWIFQLLYFSFQIPAMQKRVITPYPGAPDLSVYEDEDLDSEILLKKAKMKAKKKPRRRSDSSGGYTLSDIIQMVSLPLVKSSKANSTESLQELLTSDSEGSYMGVGSPRDIQSPIFHDRAEVNILNLMKQTCILAAVSASLKKSANKYLTCVYSVSPHNTTLCLHCCILQLTDIFPPACSVNTSIKHSPVPAKLSQKQRKMLAMANKEASVESMSPNLKSTTHRLGSPPLSSSLVTFASIVEEEKQQEAALIRSREKPLALIQIEERAIQDLLIHYKARDNPDELIVVERSSRGPMAAPTWNKH</sequence>
<dbReference type="Ensembl" id="ENSSAUT00010039537.1">
    <property type="protein sequence ID" value="ENSSAUP00010037531.1"/>
    <property type="gene ID" value="ENSSAUG00010015798.1"/>
</dbReference>
<dbReference type="FunFam" id="3.30.710.10:FF:000105">
    <property type="entry name" value="inhibitor of Bruton tyrosine kinase isoform X1"/>
    <property type="match status" value="1"/>
</dbReference>
<keyword evidence="5" id="KW-1185">Reference proteome</keyword>
<dbReference type="CDD" id="cd18302">
    <property type="entry name" value="BTB2_POZ_IBtk"/>
    <property type="match status" value="1"/>
</dbReference>
<dbReference type="PROSITE" id="PS50012">
    <property type="entry name" value="RCC1_3"/>
    <property type="match status" value="3"/>
</dbReference>
<dbReference type="PROSITE" id="PS50097">
    <property type="entry name" value="BTB"/>
    <property type="match status" value="2"/>
</dbReference>
<dbReference type="Pfam" id="PF00415">
    <property type="entry name" value="RCC1"/>
    <property type="match status" value="3"/>
</dbReference>
<dbReference type="Gene3D" id="3.30.710.10">
    <property type="entry name" value="Potassium Channel Kv1.1, Chain A"/>
    <property type="match status" value="2"/>
</dbReference>
<feature type="repeat" description="RCC1" evidence="2">
    <location>
        <begin position="143"/>
        <end position="196"/>
    </location>
</feature>
<evidence type="ECO:0000256" key="2">
    <source>
        <dbReference type="PROSITE-ProRule" id="PRU00235"/>
    </source>
</evidence>
<dbReference type="InterPro" id="IPR036770">
    <property type="entry name" value="Ankyrin_rpt-contain_sf"/>
</dbReference>
<evidence type="ECO:0000256" key="1">
    <source>
        <dbReference type="ARBA" id="ARBA00022737"/>
    </source>
</evidence>
<dbReference type="Gene3D" id="6.10.250.3030">
    <property type="match status" value="1"/>
</dbReference>
<feature type="repeat" description="RCC1" evidence="2">
    <location>
        <begin position="197"/>
        <end position="248"/>
    </location>
</feature>
<dbReference type="InterPro" id="IPR011333">
    <property type="entry name" value="SKP1/BTB/POZ_sf"/>
</dbReference>
<dbReference type="GeneTree" id="ENSGT00940000156277"/>
<feature type="domain" description="BTB" evidence="3">
    <location>
        <begin position="565"/>
        <end position="647"/>
    </location>
</feature>
<dbReference type="InterPro" id="IPR000408">
    <property type="entry name" value="Reg_chr_condens"/>
</dbReference>
<dbReference type="CDD" id="cd18301">
    <property type="entry name" value="BTB1_POZ_IBtk"/>
    <property type="match status" value="1"/>
</dbReference>
<gene>
    <name evidence="4" type="primary">IBTK</name>
    <name evidence="4" type="synonym">ibtk</name>
</gene>
<dbReference type="Gene3D" id="1.25.40.20">
    <property type="entry name" value="Ankyrin repeat-containing domain"/>
    <property type="match status" value="1"/>
</dbReference>
<dbReference type="SUPFAM" id="SSF48403">
    <property type="entry name" value="Ankyrin repeat"/>
    <property type="match status" value="1"/>
</dbReference>
<proteinExistence type="predicted"/>
<evidence type="ECO:0000313" key="5">
    <source>
        <dbReference type="Proteomes" id="UP000472265"/>
    </source>
</evidence>
<feature type="domain" description="BTB" evidence="3">
    <location>
        <begin position="747"/>
        <end position="815"/>
    </location>
</feature>
<dbReference type="SMART" id="SM00248">
    <property type="entry name" value="ANK"/>
    <property type="match status" value="2"/>
</dbReference>
<dbReference type="Pfam" id="PF12796">
    <property type="entry name" value="Ank_2"/>
    <property type="match status" value="1"/>
</dbReference>
<dbReference type="SUPFAM" id="SSF50985">
    <property type="entry name" value="RCC1/BLIP-II"/>
    <property type="match status" value="1"/>
</dbReference>
<dbReference type="Proteomes" id="UP000472265">
    <property type="component" value="Chromosome 17"/>
</dbReference>
<dbReference type="InterPro" id="IPR002110">
    <property type="entry name" value="Ankyrin_rpt"/>
</dbReference>
<reference evidence="4" key="2">
    <citation type="submission" date="2025-08" db="UniProtKB">
        <authorList>
            <consortium name="Ensembl"/>
        </authorList>
    </citation>
    <scope>IDENTIFICATION</scope>
</reference>